<dbReference type="RefSeq" id="WP_011404812.1">
    <property type="nucleotide sequence ID" value="NZ_CALTRY010000030.1"/>
</dbReference>
<protein>
    <recommendedName>
        <fullName evidence="3">Outer membrane protein beta-barrel domain-containing protein</fullName>
    </recommendedName>
</protein>
<dbReference type="SUPFAM" id="SSF56925">
    <property type="entry name" value="OMPA-like"/>
    <property type="match status" value="1"/>
</dbReference>
<feature type="chain" id="PRO_5041197727" description="Outer membrane protein beta-barrel domain-containing protein" evidence="2">
    <location>
        <begin position="29"/>
        <end position="213"/>
    </location>
</feature>
<dbReference type="InterPro" id="IPR027385">
    <property type="entry name" value="Beta-barrel_OMP"/>
</dbReference>
<evidence type="ECO:0000313" key="4">
    <source>
        <dbReference type="EMBL" id="MCS4119788.1"/>
    </source>
</evidence>
<dbReference type="Pfam" id="PF13505">
    <property type="entry name" value="OMP_b-brl"/>
    <property type="match status" value="1"/>
</dbReference>
<comment type="caution">
    <text evidence="4">The sequence shown here is derived from an EMBL/GenBank/DDBJ whole genome shotgun (WGS) entry which is preliminary data.</text>
</comment>
<dbReference type="InterPro" id="IPR011250">
    <property type="entry name" value="OMP/PagP_B-barrel"/>
</dbReference>
<dbReference type="EMBL" id="JANTZM010000014">
    <property type="protein sequence ID" value="MCS4158725.1"/>
    <property type="molecule type" value="Genomic_DNA"/>
</dbReference>
<dbReference type="OMA" id="AYKGSAW"/>
<organism evidence="4 6">
    <name type="scientific">Salinibacter ruber</name>
    <dbReference type="NCBI Taxonomy" id="146919"/>
    <lineage>
        <taxon>Bacteria</taxon>
        <taxon>Pseudomonadati</taxon>
        <taxon>Rhodothermota</taxon>
        <taxon>Rhodothermia</taxon>
        <taxon>Rhodothermales</taxon>
        <taxon>Salinibacteraceae</taxon>
        <taxon>Salinibacter</taxon>
    </lineage>
</organism>
<keyword evidence="1 2" id="KW-0732">Signal</keyword>
<feature type="domain" description="Outer membrane protein beta-barrel" evidence="3">
    <location>
        <begin position="12"/>
        <end position="213"/>
    </location>
</feature>
<gene>
    <name evidence="4" type="ORF">GGP45_000106</name>
    <name evidence="5" type="ORF">GGP99_002704</name>
</gene>
<accession>A0A9X2R109</accession>
<evidence type="ECO:0000256" key="1">
    <source>
        <dbReference type="ARBA" id="ARBA00022729"/>
    </source>
</evidence>
<feature type="signal peptide" evidence="2">
    <location>
        <begin position="1"/>
        <end position="28"/>
    </location>
</feature>
<evidence type="ECO:0000259" key="3">
    <source>
        <dbReference type="Pfam" id="PF13505"/>
    </source>
</evidence>
<dbReference type="EMBL" id="JANUBL010000001">
    <property type="protein sequence ID" value="MCS4119788.1"/>
    <property type="molecule type" value="Genomic_DNA"/>
</dbReference>
<sequence length="213" mass="22754">MHASTKQTAYSALLVLLVLGLSAAPAQAQLGVGGGLNFESAGDIETSTTDNATLDNSTGYHVGLVYELGLGPATIRPGFFYRRVGTFEFSRNALPQGETQFDVSAWQVPVDLRFTVLPTPLVSPYVLAGPMATFPRGEGDFGDATEDISYSLNVGVGANISLPAVSLKIQPELRYEFGASKFIKDDFEIGDTSFQPQDSPSFSAFGLRVNVIF</sequence>
<dbReference type="AlphaFoldDB" id="A0A9X2R109"/>
<reference evidence="4" key="1">
    <citation type="submission" date="2022-08" db="EMBL/GenBank/DDBJ databases">
        <title>Genomic Encyclopedia of Type Strains, Phase V (KMG-V): Genome sequencing to study the core and pangenomes of soil and plant-associated prokaryotes.</title>
        <authorList>
            <person name="Whitman W."/>
        </authorList>
    </citation>
    <scope>NUCLEOTIDE SEQUENCE</scope>
    <source>
        <strain evidence="5">SP3002</strain>
        <strain evidence="4">SP3026</strain>
    </source>
</reference>
<dbReference type="Proteomes" id="UP001155110">
    <property type="component" value="Unassembled WGS sequence"/>
</dbReference>
<evidence type="ECO:0000256" key="2">
    <source>
        <dbReference type="SAM" id="SignalP"/>
    </source>
</evidence>
<dbReference type="Proteomes" id="UP001155144">
    <property type="component" value="Unassembled WGS sequence"/>
</dbReference>
<evidence type="ECO:0000313" key="5">
    <source>
        <dbReference type="EMBL" id="MCS4158725.1"/>
    </source>
</evidence>
<name>A0A9X2R109_9BACT</name>
<proteinExistence type="predicted"/>
<evidence type="ECO:0000313" key="6">
    <source>
        <dbReference type="Proteomes" id="UP001155144"/>
    </source>
</evidence>